<evidence type="ECO:0000313" key="8">
    <source>
        <dbReference type="EMBL" id="SFE42076.1"/>
    </source>
</evidence>
<feature type="compositionally biased region" description="Polar residues" evidence="5">
    <location>
        <begin position="34"/>
        <end position="46"/>
    </location>
</feature>
<evidence type="ECO:0000256" key="2">
    <source>
        <dbReference type="ARBA" id="ARBA00008814"/>
    </source>
</evidence>
<feature type="compositionally biased region" description="Low complexity" evidence="5">
    <location>
        <begin position="55"/>
        <end position="64"/>
    </location>
</feature>
<accession>A0A1I2ADV0</accession>
<dbReference type="RefSeq" id="WP_074904680.1">
    <property type="nucleotide sequence ID" value="NZ_FONN01000002.1"/>
</dbReference>
<dbReference type="EMBL" id="FONN01000002">
    <property type="protein sequence ID" value="SFE42076.1"/>
    <property type="molecule type" value="Genomic_DNA"/>
</dbReference>
<comment type="similarity">
    <text evidence="2">Belongs to the bacterial solute-binding protein 8 family.</text>
</comment>
<feature type="chain" id="PRO_5038661446" evidence="6">
    <location>
        <begin position="27"/>
        <end position="346"/>
    </location>
</feature>
<dbReference type="InterPro" id="IPR051313">
    <property type="entry name" value="Bact_iron-sidero_bind"/>
</dbReference>
<evidence type="ECO:0000256" key="6">
    <source>
        <dbReference type="SAM" id="SignalP"/>
    </source>
</evidence>
<keyword evidence="4 6" id="KW-0732">Signal</keyword>
<comment type="subcellular location">
    <subcellularLocation>
        <location evidence="1">Cell envelope</location>
    </subcellularLocation>
</comment>
<reference evidence="9" key="1">
    <citation type="submission" date="2016-10" db="EMBL/GenBank/DDBJ databases">
        <authorList>
            <person name="Varghese N."/>
            <person name="Submissions S."/>
        </authorList>
    </citation>
    <scope>NUCLEOTIDE SEQUENCE [LARGE SCALE GENOMIC DNA]</scope>
    <source>
        <strain evidence="9">CGMCC 1.10223</strain>
    </source>
</reference>
<feature type="signal peptide" evidence="6">
    <location>
        <begin position="1"/>
        <end position="26"/>
    </location>
</feature>
<evidence type="ECO:0000256" key="5">
    <source>
        <dbReference type="SAM" id="MobiDB-lite"/>
    </source>
</evidence>
<evidence type="ECO:0000259" key="7">
    <source>
        <dbReference type="PROSITE" id="PS50983"/>
    </source>
</evidence>
<feature type="domain" description="Fe/B12 periplasmic-binding" evidence="7">
    <location>
        <begin position="82"/>
        <end position="344"/>
    </location>
</feature>
<protein>
    <submittedName>
        <fullName evidence="8">Iron complex transport system substrate-binding protein</fullName>
    </submittedName>
</protein>
<dbReference type="InterPro" id="IPR002491">
    <property type="entry name" value="ABC_transptr_periplasmic_BD"/>
</dbReference>
<keyword evidence="9" id="KW-1185">Reference proteome</keyword>
<proteinExistence type="inferred from homology"/>
<name>A0A1I2ADV0_9BACL</name>
<dbReference type="PANTHER" id="PTHR30532">
    <property type="entry name" value="IRON III DICITRATE-BINDING PERIPLASMIC PROTEIN"/>
    <property type="match status" value="1"/>
</dbReference>
<dbReference type="GO" id="GO:1901678">
    <property type="term" value="P:iron coordination entity transport"/>
    <property type="evidence" value="ECO:0007669"/>
    <property type="project" value="UniProtKB-ARBA"/>
</dbReference>
<evidence type="ECO:0000256" key="4">
    <source>
        <dbReference type="ARBA" id="ARBA00022729"/>
    </source>
</evidence>
<keyword evidence="3" id="KW-0813">Transport</keyword>
<dbReference type="PANTHER" id="PTHR30532:SF26">
    <property type="entry name" value="IRON(3+)-HYDROXAMATE-BINDING PROTEIN FHUD"/>
    <property type="match status" value="1"/>
</dbReference>
<evidence type="ECO:0000256" key="1">
    <source>
        <dbReference type="ARBA" id="ARBA00004196"/>
    </source>
</evidence>
<gene>
    <name evidence="8" type="ORF">SAMN04487969_102435</name>
</gene>
<dbReference type="PROSITE" id="PS50983">
    <property type="entry name" value="FE_B12_PBP"/>
    <property type="match status" value="1"/>
</dbReference>
<feature type="region of interest" description="Disordered" evidence="5">
    <location>
        <begin position="34"/>
        <end position="71"/>
    </location>
</feature>
<dbReference type="PROSITE" id="PS51257">
    <property type="entry name" value="PROKAR_LIPOPROTEIN"/>
    <property type="match status" value="1"/>
</dbReference>
<dbReference type="Gene3D" id="3.40.50.1980">
    <property type="entry name" value="Nitrogenase molybdenum iron protein domain"/>
    <property type="match status" value="2"/>
</dbReference>
<dbReference type="GO" id="GO:0030288">
    <property type="term" value="C:outer membrane-bounded periplasmic space"/>
    <property type="evidence" value="ECO:0007669"/>
    <property type="project" value="TreeGrafter"/>
</dbReference>
<dbReference type="Pfam" id="PF01497">
    <property type="entry name" value="Peripla_BP_2"/>
    <property type="match status" value="1"/>
</dbReference>
<dbReference type="AlphaFoldDB" id="A0A1I2ADV0"/>
<evidence type="ECO:0000313" key="9">
    <source>
        <dbReference type="Proteomes" id="UP000183410"/>
    </source>
</evidence>
<organism evidence="8 9">
    <name type="scientific">Paenibacillus algorifonticola</name>
    <dbReference type="NCBI Taxonomy" id="684063"/>
    <lineage>
        <taxon>Bacteria</taxon>
        <taxon>Bacillati</taxon>
        <taxon>Bacillota</taxon>
        <taxon>Bacilli</taxon>
        <taxon>Bacillales</taxon>
        <taxon>Paenibacillaceae</taxon>
        <taxon>Paenibacillus</taxon>
    </lineage>
</organism>
<evidence type="ECO:0000256" key="3">
    <source>
        <dbReference type="ARBA" id="ARBA00022448"/>
    </source>
</evidence>
<dbReference type="Proteomes" id="UP000183410">
    <property type="component" value="Unassembled WGS sequence"/>
</dbReference>
<sequence length="346" mass="38609">MVQLFKNFKAMLLVSAVLLVLLIISACGGTNVQEQAGENKPANTQQTENNKAESAEASESATTKKVTDDLGREVEVPVDPQRIIAGEFASELLAVGLKPIGAGDNSFKIVYTLDQMEGVEPIGDPPNIEKILDLQPDLIVAPTVFFEIYPEQMEQMNKIAPVFYLSFEQDPIYGIFTKLASLVGKEQEADTWIKGYEEEANTARAQLKESLGEETVSIFRVEKGRLRIYLNRNFAGYMLHSGLQANAPETVKAEIEKNPFSSAIEISLEMLPEYAADHMLLIVRDEGDDKSAMEEIEQLELWRSLPAVKNKRVHKLETEKYYGSDITTIRETMKETLKMLTGGKIQ</sequence>
<dbReference type="OrthoDB" id="2241086at2"/>
<dbReference type="SUPFAM" id="SSF53807">
    <property type="entry name" value="Helical backbone' metal receptor"/>
    <property type="match status" value="1"/>
</dbReference>